<keyword evidence="2" id="KW-0472">Membrane</keyword>
<dbReference type="EMBL" id="JACIDS010000008">
    <property type="protein sequence ID" value="MBB3933762.1"/>
    <property type="molecule type" value="Genomic_DNA"/>
</dbReference>
<dbReference type="AlphaFoldDB" id="A0A840AVR3"/>
<protein>
    <submittedName>
        <fullName evidence="3">Uncharacterized protein</fullName>
    </submittedName>
</protein>
<reference evidence="3 4" key="1">
    <citation type="submission" date="2020-08" db="EMBL/GenBank/DDBJ databases">
        <title>Genomic Encyclopedia of Type Strains, Phase IV (KMG-IV): sequencing the most valuable type-strain genomes for metagenomic binning, comparative biology and taxonomic classification.</title>
        <authorList>
            <person name="Goeker M."/>
        </authorList>
    </citation>
    <scope>NUCLEOTIDE SEQUENCE [LARGE SCALE GENOMIC DNA]</scope>
    <source>
        <strain evidence="3 4">DSM 25966</strain>
    </source>
</reference>
<keyword evidence="2" id="KW-1133">Transmembrane helix</keyword>
<keyword evidence="2" id="KW-0812">Transmembrane</keyword>
<proteinExistence type="predicted"/>
<evidence type="ECO:0000256" key="2">
    <source>
        <dbReference type="SAM" id="Phobius"/>
    </source>
</evidence>
<dbReference type="Proteomes" id="UP000553963">
    <property type="component" value="Unassembled WGS sequence"/>
</dbReference>
<gene>
    <name evidence="3" type="ORF">GGR25_004840</name>
</gene>
<sequence length="198" mass="20679">MSTGLAKAGGGGREAEPQSPVRSAIHFASRQAALIRARFAALTALLLLVAVAGCTIQLSPAFDADLYKTVTELNVKAETLFAKVSGGGTAANFKTSSATYDALIGGFSAARLAADARGAPPMGVRLAAQGSLKKICADDPTACVNPTPHNLGVIVALLTDMRDSHKSGRLPAYLVAGFKNRYEIYMNRVLVFEAALNR</sequence>
<evidence type="ECO:0000313" key="3">
    <source>
        <dbReference type="EMBL" id="MBB3933762.1"/>
    </source>
</evidence>
<organism evidence="3 4">
    <name type="scientific">Kaistia hirudinis</name>
    <dbReference type="NCBI Taxonomy" id="1293440"/>
    <lineage>
        <taxon>Bacteria</taxon>
        <taxon>Pseudomonadati</taxon>
        <taxon>Pseudomonadota</taxon>
        <taxon>Alphaproteobacteria</taxon>
        <taxon>Hyphomicrobiales</taxon>
        <taxon>Kaistiaceae</taxon>
        <taxon>Kaistia</taxon>
    </lineage>
</organism>
<evidence type="ECO:0000313" key="4">
    <source>
        <dbReference type="Proteomes" id="UP000553963"/>
    </source>
</evidence>
<accession>A0A840AVR3</accession>
<dbReference type="RefSeq" id="WP_183401423.1">
    <property type="nucleotide sequence ID" value="NZ_JACIDS010000008.1"/>
</dbReference>
<keyword evidence="4" id="KW-1185">Reference proteome</keyword>
<name>A0A840AVR3_9HYPH</name>
<feature type="region of interest" description="Disordered" evidence="1">
    <location>
        <begin position="1"/>
        <end position="20"/>
    </location>
</feature>
<evidence type="ECO:0000256" key="1">
    <source>
        <dbReference type="SAM" id="MobiDB-lite"/>
    </source>
</evidence>
<feature type="transmembrane region" description="Helical" evidence="2">
    <location>
        <begin position="39"/>
        <end position="58"/>
    </location>
</feature>
<comment type="caution">
    <text evidence="3">The sequence shown here is derived from an EMBL/GenBank/DDBJ whole genome shotgun (WGS) entry which is preliminary data.</text>
</comment>